<evidence type="ECO:0000313" key="1">
    <source>
        <dbReference type="EMBL" id="ABT16409.1"/>
    </source>
</evidence>
<dbReference type="Proteomes" id="UP000202420">
    <property type="component" value="Segment"/>
</dbReference>
<organism evidence="1 2">
    <name type="scientific">Chlorovirus heliozoae</name>
    <dbReference type="NCBI Taxonomy" id="322019"/>
    <lineage>
        <taxon>Viruses</taxon>
        <taxon>Varidnaviria</taxon>
        <taxon>Bamfordvirae</taxon>
        <taxon>Nucleocytoviricota</taxon>
        <taxon>Megaviricetes</taxon>
        <taxon>Algavirales</taxon>
        <taxon>Phycodnaviridae</taxon>
        <taxon>Chlorovirus</taxon>
    </lineage>
</organism>
<proteinExistence type="predicted"/>
<gene>
    <name evidence="1" type="primary">z275L</name>
    <name evidence="1" type="ORF">ATCV1_z275L</name>
</gene>
<reference evidence="1 2" key="1">
    <citation type="submission" date="2006-09" db="EMBL/GenBank/DDBJ databases">
        <title>Sequence and annotation of the 288-kb ATCV-1 virus that infects an endosymbiotic Chlorella strain of the heliozoon Acanthocystis turfacea.</title>
        <authorList>
            <person name="Fitzgerald L.A."/>
            <person name="Graves M.V."/>
            <person name="Li X."/>
            <person name="Pfitzner A.J.P."/>
            <person name="Hartigan J."/>
            <person name="Van Etten J.L."/>
        </authorList>
    </citation>
    <scope>NUCLEOTIDE SEQUENCE [LARGE SCALE GENOMIC DNA]</scope>
    <source>
        <strain evidence="1 2">ATCV-1</strain>
    </source>
</reference>
<protein>
    <submittedName>
        <fullName evidence="1">Uncharacterized protein z275L</fullName>
    </submittedName>
</protein>
<dbReference type="KEGG" id="vg:5471020"/>
<evidence type="ECO:0000313" key="2">
    <source>
        <dbReference type="Proteomes" id="UP000202420"/>
    </source>
</evidence>
<dbReference type="RefSeq" id="YP_001426756.1">
    <property type="nucleotide sequence ID" value="NC_008724.1"/>
</dbReference>
<dbReference type="EMBL" id="EF101928">
    <property type="protein sequence ID" value="ABT16409.1"/>
    <property type="molecule type" value="Genomic_DNA"/>
</dbReference>
<accession>A7K8N5</accession>
<sequence length="78" mass="8860">MTKEDENVDINLYRRFCETATKCNYASSLRPWYPIAAQPSATHIENKKGGAAVFSRPIHTRSGTKSKRCRIIQGDLLF</sequence>
<dbReference type="GeneID" id="5471020"/>
<keyword evidence="2" id="KW-1185">Reference proteome</keyword>
<name>A7K8N5_9PHYC</name>